<evidence type="ECO:0008006" key="3">
    <source>
        <dbReference type="Google" id="ProtNLM"/>
    </source>
</evidence>
<dbReference type="EMBL" id="CP095353">
    <property type="protein sequence ID" value="XAG70591.1"/>
    <property type="molecule type" value="Genomic_DNA"/>
</dbReference>
<reference evidence="2" key="1">
    <citation type="submission" date="2022-03" db="EMBL/GenBank/DDBJ databases">
        <title>Sea Food Isolates.</title>
        <authorList>
            <person name="Li c."/>
        </authorList>
    </citation>
    <scope>NUCLEOTIDE SEQUENCE</scope>
    <source>
        <strain evidence="2">19CA06SA08-2</strain>
    </source>
</reference>
<accession>A0AAU6U8Y9</accession>
<dbReference type="NCBIfam" id="TIGR03505">
    <property type="entry name" value="FimV_core"/>
    <property type="match status" value="1"/>
</dbReference>
<evidence type="ECO:0000256" key="1">
    <source>
        <dbReference type="SAM" id="SignalP"/>
    </source>
</evidence>
<protein>
    <recommendedName>
        <fullName evidence="3">LysM domain-containing protein</fullName>
    </recommendedName>
</protein>
<feature type="chain" id="PRO_5043313337" description="LysM domain-containing protein" evidence="1">
    <location>
        <begin position="26"/>
        <end position="345"/>
    </location>
</feature>
<keyword evidence="1" id="KW-0732">Signal</keyword>
<dbReference type="InterPro" id="IPR020012">
    <property type="entry name" value="LysM_FimV"/>
</dbReference>
<dbReference type="AlphaFoldDB" id="A0AAU6U8Y9"/>
<name>A0AAU6U8Y9_UNCXX</name>
<feature type="signal peptide" evidence="1">
    <location>
        <begin position="1"/>
        <end position="25"/>
    </location>
</feature>
<evidence type="ECO:0000313" key="2">
    <source>
        <dbReference type="EMBL" id="XAG70591.1"/>
    </source>
</evidence>
<sequence length="345" mass="38342">MPAYPKRLPRLILIGSTLLVTAVDAAETGLHFKSYDTSNELLRMVLVTPSTHGDFLLEQGGKTQKVNGAVLEGLFTLRVQVPCVQLTQATRAHWALPHRPLLSADIPVQRCETPFQFPPVYVFERQGTCWLNSNGNTLWRTALEYSRLNHATVYQNMYALFLANRNAFAKEDIYRLTTPLLRCPTVQQLAAITPDHARTLFDDAEQFHHARAHTPASHPTPIAKGQAIPHDQAPLQTALAAPPLPGAPAMTVQRGSESPAPASTAPCLINTQGATLWHTAEAYRQQHGITVYQALFAFYQANPHAFAHGDVTRLTARLLRCPDPGLHNQLHPKQAKQWYQAKLKR</sequence>
<organism evidence="2">
    <name type="scientific">bacterium 19CA06SA08-2</name>
    <dbReference type="NCBI Taxonomy" id="2920658"/>
    <lineage>
        <taxon>Bacteria</taxon>
    </lineage>
</organism>
<proteinExistence type="predicted"/>
<gene>
    <name evidence="2" type="ORF">MRM75_06355</name>
</gene>